<evidence type="ECO:0008006" key="7">
    <source>
        <dbReference type="Google" id="ProtNLM"/>
    </source>
</evidence>
<dbReference type="AlphaFoldDB" id="A0A1Y2MAF7"/>
<protein>
    <recommendedName>
        <fullName evidence="7">Actin-crosslinking protein</fullName>
    </recommendedName>
</protein>
<evidence type="ECO:0000313" key="5">
    <source>
        <dbReference type="EMBL" id="OSS53090.1"/>
    </source>
</evidence>
<evidence type="ECO:0000256" key="2">
    <source>
        <dbReference type="ARBA" id="ARBA00010878"/>
    </source>
</evidence>
<organism evidence="5 6">
    <name type="scientific">Epicoccum nigrum</name>
    <name type="common">Soil fungus</name>
    <name type="synonym">Epicoccum purpurascens</name>
    <dbReference type="NCBI Taxonomy" id="105696"/>
    <lineage>
        <taxon>Eukaryota</taxon>
        <taxon>Fungi</taxon>
        <taxon>Dikarya</taxon>
        <taxon>Ascomycota</taxon>
        <taxon>Pezizomycotina</taxon>
        <taxon>Dothideomycetes</taxon>
        <taxon>Pleosporomycetidae</taxon>
        <taxon>Pleosporales</taxon>
        <taxon>Pleosporineae</taxon>
        <taxon>Didymellaceae</taxon>
        <taxon>Epicoccum</taxon>
    </lineage>
</organism>
<dbReference type="SUPFAM" id="SSF50405">
    <property type="entry name" value="Actin-crosslinking proteins"/>
    <property type="match status" value="1"/>
</dbReference>
<dbReference type="EMBL" id="KZ107839">
    <property type="protein sequence ID" value="OSS53090.1"/>
    <property type="molecule type" value="Genomic_DNA"/>
</dbReference>
<comment type="similarity">
    <text evidence="2">Belongs to the FRG1 family.</text>
</comment>
<gene>
    <name evidence="5" type="ORF">B5807_02188</name>
</gene>
<dbReference type="GO" id="GO:0071013">
    <property type="term" value="C:catalytic step 2 spliceosome"/>
    <property type="evidence" value="ECO:0007669"/>
    <property type="project" value="TreeGrafter"/>
</dbReference>
<keyword evidence="3" id="KW-0539">Nucleus</keyword>
<dbReference type="CDD" id="cd23339">
    <property type="entry name" value="beta-trefoil_FSCN_fungal_FRG1-like"/>
    <property type="match status" value="1"/>
</dbReference>
<dbReference type="STRING" id="105696.A0A1Y2MAF7"/>
<keyword evidence="6" id="KW-1185">Reference proteome</keyword>
<reference evidence="5 6" key="1">
    <citation type="journal article" date="2017" name="Genome Announc.">
        <title>Genome sequence of the saprophytic ascomycete Epicoccum nigrum ICMP 19927 strain isolated from New Zealand.</title>
        <authorList>
            <person name="Fokin M."/>
            <person name="Fleetwood D."/>
            <person name="Weir B.S."/>
            <person name="Villas-Boas S.G."/>
        </authorList>
    </citation>
    <scope>NUCLEOTIDE SEQUENCE [LARGE SCALE GENOMIC DNA]</scope>
    <source>
        <strain evidence="5 6">ICMP 19927</strain>
    </source>
</reference>
<dbReference type="PANTHER" id="PTHR12928">
    <property type="entry name" value="FRG1 PROTEIN"/>
    <property type="match status" value="1"/>
</dbReference>
<name>A0A1Y2MAF7_EPING</name>
<dbReference type="GO" id="GO:0005730">
    <property type="term" value="C:nucleolus"/>
    <property type="evidence" value="ECO:0007669"/>
    <property type="project" value="UniProtKB-SubCell"/>
</dbReference>
<proteinExistence type="inferred from homology"/>
<dbReference type="InterPro" id="IPR010414">
    <property type="entry name" value="FRG1"/>
</dbReference>
<evidence type="ECO:0000256" key="3">
    <source>
        <dbReference type="ARBA" id="ARBA00023242"/>
    </source>
</evidence>
<accession>A0A1Y2MAF7</accession>
<dbReference type="Proteomes" id="UP000193240">
    <property type="component" value="Unassembled WGS sequence"/>
</dbReference>
<dbReference type="InParanoid" id="A0A1Y2MAF7"/>
<comment type="subcellular location">
    <subcellularLocation>
        <location evidence="1">Nucleus</location>
        <location evidence="1">Nucleolus</location>
    </subcellularLocation>
</comment>
<dbReference type="Pfam" id="PF06229">
    <property type="entry name" value="FRG1"/>
    <property type="match status" value="1"/>
</dbReference>
<dbReference type="OMA" id="ACDVNGK"/>
<dbReference type="InterPro" id="IPR008999">
    <property type="entry name" value="Actin-crosslinking"/>
</dbReference>
<evidence type="ECO:0000313" key="6">
    <source>
        <dbReference type="Proteomes" id="UP000193240"/>
    </source>
</evidence>
<evidence type="ECO:0000256" key="1">
    <source>
        <dbReference type="ARBA" id="ARBA00004604"/>
    </source>
</evidence>
<sequence length="265" mass="29543">MVKPLAFKGDKKVKKRKRIADTDDAEPSSKAQTIATREDTESDDSWVSAEAASDITGPIVIVLPTDKVASLACDAVGKVFASELENVVDSDATTAEPHDVRQVFVANRVAGTEDFNLKGHHGKYLSCDKYGILSANATAISPEERFLIIAIPNNPGTFCLQTQREKYLTIDESSKTGGPEVRGDADDTSFNTTFRIRMQARFKPRNKANKEEKDHQKISKKELEDLIGRKLSDDEVKKLRKARREQNFHEVAMEMRAKSSHDKYA</sequence>
<feature type="region of interest" description="Disordered" evidence="4">
    <location>
        <begin position="1"/>
        <end position="45"/>
    </location>
</feature>
<evidence type="ECO:0000256" key="4">
    <source>
        <dbReference type="SAM" id="MobiDB-lite"/>
    </source>
</evidence>
<dbReference type="Gene3D" id="2.80.10.50">
    <property type="match status" value="1"/>
</dbReference>
<dbReference type="GO" id="GO:0051015">
    <property type="term" value="F:actin filament binding"/>
    <property type="evidence" value="ECO:0007669"/>
    <property type="project" value="TreeGrafter"/>
</dbReference>
<dbReference type="PANTHER" id="PTHR12928:SF0">
    <property type="entry name" value="FSHD REGION GENE 1"/>
    <property type="match status" value="1"/>
</dbReference>